<evidence type="ECO:0000256" key="3">
    <source>
        <dbReference type="SAM" id="Coils"/>
    </source>
</evidence>
<dbReference type="SUPFAM" id="SSF50156">
    <property type="entry name" value="PDZ domain-like"/>
    <property type="match status" value="1"/>
</dbReference>
<dbReference type="Proteomes" id="UP000186922">
    <property type="component" value="Unassembled WGS sequence"/>
</dbReference>
<feature type="coiled-coil region" evidence="3">
    <location>
        <begin position="82"/>
        <end position="116"/>
    </location>
</feature>
<feature type="domain" description="BRO1" evidence="6">
    <location>
        <begin position="122"/>
        <end position="499"/>
    </location>
</feature>
<evidence type="ECO:0000256" key="2">
    <source>
        <dbReference type="PROSITE-ProRule" id="PRU01207"/>
    </source>
</evidence>
<dbReference type="InterPro" id="IPR036034">
    <property type="entry name" value="PDZ_sf"/>
</dbReference>
<dbReference type="InterPro" id="IPR038499">
    <property type="entry name" value="BRO1_sf"/>
</dbReference>
<keyword evidence="2 3" id="KW-0175">Coiled coil</keyword>
<dbReference type="SMART" id="SM00228">
    <property type="entry name" value="PDZ"/>
    <property type="match status" value="1"/>
</dbReference>
<dbReference type="Pfam" id="PF02185">
    <property type="entry name" value="HR1"/>
    <property type="match status" value="1"/>
</dbReference>
<sequence length="617" mass="68947">MTNTQSPEFDEGSEDSVELSGHRSSHSSGSFIRHGSNRNWAETGRTKLQKERQRIHQEINREIQIRAGAERLFRATNSRRHHEKIAAELAVVNANLQILSEEMAELNTSVHVYQDQIGECVPMIPLGLKETVDIDFADMLTDFLSRHYHVENVEDFQGPIGLFMSLRDACRSPSRDDSGLRVILEYVHTLSLVEKRFFTPKTDIRFTWYDSLSGRPATQRSVAFEKASMLFNVGALYTQIGARQRSSSIQGLSEASVSFEKATGIFQFVASSFNNAPSTDLRAETLSMLGSLMLAQSQECVYELSLLSDTSDHLLHSQEAAQVSKSFLAVHDNVSSSIVKKDVPYPWISLVLVKVQFYKATSHYHLGLAVIESETSKDDLQKCLEPTSPDSVISSGSEGLSRRSIARSHVRQATLLLEECIRIHRMCRLLRKVDTLLTVLTKAHDKSLSLYQRLEEEDNFESVSRPANVIPKTRKVAKSIPPDLARFKIKDSFHQLGPLNVFNASTELSKPRVVHLKKDPNAPVSFGFSVRGSSPVSVTDVELNSIAEKAGLRKGDYIVGLNEENVRWELHENVVQRMKDAGSEMTLMVVTPSALLTNGTEPVKEAVKTNGHKKGKN</sequence>
<dbReference type="Gene3D" id="1.25.40.280">
    <property type="entry name" value="alix/aip1 like domains"/>
    <property type="match status" value="1"/>
</dbReference>
<reference evidence="8 9" key="1">
    <citation type="journal article" date="2016" name="Nat. Commun.">
        <title>Extremotolerant tardigrade genome and improved radiotolerance of human cultured cells by tardigrade-unique protein.</title>
        <authorList>
            <person name="Hashimoto T."/>
            <person name="Horikawa D.D."/>
            <person name="Saito Y."/>
            <person name="Kuwahara H."/>
            <person name="Kozuka-Hata H."/>
            <person name="Shin-I T."/>
            <person name="Minakuchi Y."/>
            <person name="Ohishi K."/>
            <person name="Motoyama A."/>
            <person name="Aizu T."/>
            <person name="Enomoto A."/>
            <person name="Kondo K."/>
            <person name="Tanaka S."/>
            <person name="Hara Y."/>
            <person name="Koshikawa S."/>
            <person name="Sagara H."/>
            <person name="Miura T."/>
            <person name="Yokobori S."/>
            <person name="Miyagawa K."/>
            <person name="Suzuki Y."/>
            <person name="Kubo T."/>
            <person name="Oyama M."/>
            <person name="Kohara Y."/>
            <person name="Fujiyama A."/>
            <person name="Arakawa K."/>
            <person name="Katayama T."/>
            <person name="Toyoda A."/>
            <person name="Kunieda T."/>
        </authorList>
    </citation>
    <scope>NUCLEOTIDE SEQUENCE [LARGE SCALE GENOMIC DNA]</scope>
    <source>
        <strain evidence="8 9">YOKOZUNA-1</strain>
    </source>
</reference>
<comment type="caution">
    <text evidence="8">The sequence shown here is derived from an EMBL/GenBank/DDBJ whole genome shotgun (WGS) entry which is preliminary data.</text>
</comment>
<accession>A0A1D1W663</accession>
<proteinExistence type="inferred from homology"/>
<dbReference type="InterPro" id="IPR004328">
    <property type="entry name" value="BRO1_dom"/>
</dbReference>
<dbReference type="EMBL" id="BDGG01000019">
    <property type="protein sequence ID" value="GAV08930.1"/>
    <property type="molecule type" value="Genomic_DNA"/>
</dbReference>
<evidence type="ECO:0000259" key="7">
    <source>
        <dbReference type="PROSITE" id="PS51860"/>
    </source>
</evidence>
<dbReference type="InterPro" id="IPR001478">
    <property type="entry name" value="PDZ"/>
</dbReference>
<dbReference type="SUPFAM" id="SSF46585">
    <property type="entry name" value="HR1 repeat"/>
    <property type="match status" value="1"/>
</dbReference>
<dbReference type="PROSITE" id="PS51180">
    <property type="entry name" value="BRO1"/>
    <property type="match status" value="1"/>
</dbReference>
<dbReference type="SMART" id="SM01041">
    <property type="entry name" value="BRO1"/>
    <property type="match status" value="1"/>
</dbReference>
<evidence type="ECO:0000259" key="6">
    <source>
        <dbReference type="PROSITE" id="PS51180"/>
    </source>
</evidence>
<dbReference type="SMART" id="SM00742">
    <property type="entry name" value="Hr1"/>
    <property type="match status" value="1"/>
</dbReference>
<evidence type="ECO:0000313" key="9">
    <source>
        <dbReference type="Proteomes" id="UP000186922"/>
    </source>
</evidence>
<evidence type="ECO:0008006" key="10">
    <source>
        <dbReference type="Google" id="ProtNLM"/>
    </source>
</evidence>
<evidence type="ECO:0000313" key="8">
    <source>
        <dbReference type="EMBL" id="GAV08930.1"/>
    </source>
</evidence>
<feature type="domain" description="PDZ" evidence="5">
    <location>
        <begin position="513"/>
        <end position="593"/>
    </location>
</feature>
<feature type="compositionally biased region" description="Acidic residues" evidence="4">
    <location>
        <begin position="8"/>
        <end position="17"/>
    </location>
</feature>
<name>A0A1D1W663_RAMVA</name>
<dbReference type="Pfam" id="PF03097">
    <property type="entry name" value="BRO1"/>
    <property type="match status" value="1"/>
</dbReference>
<dbReference type="PROSITE" id="PS50106">
    <property type="entry name" value="PDZ"/>
    <property type="match status" value="1"/>
</dbReference>
<evidence type="ECO:0000256" key="4">
    <source>
        <dbReference type="SAM" id="MobiDB-lite"/>
    </source>
</evidence>
<protein>
    <recommendedName>
        <fullName evidence="10">PDZ domain-containing protein</fullName>
    </recommendedName>
</protein>
<dbReference type="InterPro" id="IPR036274">
    <property type="entry name" value="HR1_rpt_sf"/>
</dbReference>
<gene>
    <name evidence="8" type="primary">RvY_18549-1</name>
    <name evidence="8" type="synonym">RvY_18549.1</name>
    <name evidence="8" type="ORF">RvY_18549</name>
</gene>
<dbReference type="InterPro" id="IPR011072">
    <property type="entry name" value="HR1_rho-bd"/>
</dbReference>
<dbReference type="Gene3D" id="1.10.287.160">
    <property type="entry name" value="HR1 repeat"/>
    <property type="match status" value="1"/>
</dbReference>
<comment type="similarity">
    <text evidence="1">Belongs to the RHPN family.</text>
</comment>
<evidence type="ECO:0000256" key="1">
    <source>
        <dbReference type="ARBA" id="ARBA00010369"/>
    </source>
</evidence>
<dbReference type="Pfam" id="PF00595">
    <property type="entry name" value="PDZ"/>
    <property type="match status" value="1"/>
</dbReference>
<feature type="domain" description="REM-1" evidence="7">
    <location>
        <begin position="36"/>
        <end position="112"/>
    </location>
</feature>
<dbReference type="Gene3D" id="2.30.42.10">
    <property type="match status" value="1"/>
</dbReference>
<dbReference type="AlphaFoldDB" id="A0A1D1W663"/>
<dbReference type="PANTHER" id="PTHR23031:SF15">
    <property type="entry name" value="LD12055P"/>
    <property type="match status" value="1"/>
</dbReference>
<dbReference type="STRING" id="947166.A0A1D1W663"/>
<dbReference type="OrthoDB" id="64867at2759"/>
<dbReference type="PROSITE" id="PS51860">
    <property type="entry name" value="REM_1"/>
    <property type="match status" value="1"/>
</dbReference>
<dbReference type="GO" id="GO:0051497">
    <property type="term" value="P:negative regulation of stress fiber assembly"/>
    <property type="evidence" value="ECO:0007669"/>
    <property type="project" value="TreeGrafter"/>
</dbReference>
<evidence type="ECO:0000259" key="5">
    <source>
        <dbReference type="PROSITE" id="PS50106"/>
    </source>
</evidence>
<organism evidence="8 9">
    <name type="scientific">Ramazzottius varieornatus</name>
    <name type="common">Water bear</name>
    <name type="synonym">Tardigrade</name>
    <dbReference type="NCBI Taxonomy" id="947166"/>
    <lineage>
        <taxon>Eukaryota</taxon>
        <taxon>Metazoa</taxon>
        <taxon>Ecdysozoa</taxon>
        <taxon>Tardigrada</taxon>
        <taxon>Eutardigrada</taxon>
        <taxon>Parachela</taxon>
        <taxon>Hypsibioidea</taxon>
        <taxon>Ramazzottiidae</taxon>
        <taxon>Ramazzottius</taxon>
    </lineage>
</organism>
<keyword evidence="9" id="KW-1185">Reference proteome</keyword>
<dbReference type="GO" id="GO:0007165">
    <property type="term" value="P:signal transduction"/>
    <property type="evidence" value="ECO:0007669"/>
    <property type="project" value="InterPro"/>
</dbReference>
<feature type="region of interest" description="Disordered" evidence="4">
    <location>
        <begin position="1"/>
        <end position="49"/>
    </location>
</feature>
<dbReference type="PANTHER" id="PTHR23031">
    <property type="entry name" value="RHOPHILIN"/>
    <property type="match status" value="1"/>
</dbReference>
<dbReference type="InterPro" id="IPR047138">
    <property type="entry name" value="RHPN1_2"/>
</dbReference>